<dbReference type="EMBL" id="BGPR01031377">
    <property type="protein sequence ID" value="GBO04399.1"/>
    <property type="molecule type" value="Genomic_DNA"/>
</dbReference>
<dbReference type="EMBL" id="BGPR01031378">
    <property type="protein sequence ID" value="GBO04401.1"/>
    <property type="molecule type" value="Genomic_DNA"/>
</dbReference>
<name>A0A4Y2TWH2_ARAVE</name>
<dbReference type="AlphaFoldDB" id="A0A4Y2TWH2"/>
<keyword evidence="3" id="KW-1185">Reference proteome</keyword>
<evidence type="ECO:0000313" key="1">
    <source>
        <dbReference type="EMBL" id="GBO04399.1"/>
    </source>
</evidence>
<reference evidence="2 3" key="1">
    <citation type="journal article" date="2019" name="Sci. Rep.">
        <title>Orb-weaving spider Araneus ventricosus genome elucidates the spidroin gene catalogue.</title>
        <authorList>
            <person name="Kono N."/>
            <person name="Nakamura H."/>
            <person name="Ohtoshi R."/>
            <person name="Moran D.A.P."/>
            <person name="Shinohara A."/>
            <person name="Yoshida Y."/>
            <person name="Fujiwara M."/>
            <person name="Mori M."/>
            <person name="Tomita M."/>
            <person name="Arakawa K."/>
        </authorList>
    </citation>
    <scope>NUCLEOTIDE SEQUENCE [LARGE SCALE GENOMIC DNA]</scope>
</reference>
<accession>A0A4Y2TWH2</accession>
<comment type="caution">
    <text evidence="2">The sequence shown here is derived from an EMBL/GenBank/DDBJ whole genome shotgun (WGS) entry which is preliminary data.</text>
</comment>
<dbReference type="Proteomes" id="UP000499080">
    <property type="component" value="Unassembled WGS sequence"/>
</dbReference>
<evidence type="ECO:0000313" key="3">
    <source>
        <dbReference type="Proteomes" id="UP000499080"/>
    </source>
</evidence>
<sequence length="288" mass="33463">MSKFLFNQHTNISEPYAIQSSKNQDKEQKIEKHVKSSVGVCEYKKSYYLASIEFPGKASPPEYMMKNLLPFQNGVFRDKSSNNNRNRIHDCHMISIRDTELTRRLKQKSSKKMLCFISTNSEVSEEFFFVSERGIQDFSDFASHFINRMLIILYWYYIEPYLFCRSKDRSFISGNGSSKPNYIFAKHSVANAMFTNSCAEYFENGQHPEDILKTSRDIRKKIPQSSLSLRNMKLKNDSLSHSEQYSNGLEVSSYNSVKNGEIKRSDQELEEVTSSKKPTLENLVFESI</sequence>
<proteinExistence type="predicted"/>
<organism evidence="2 3">
    <name type="scientific">Araneus ventricosus</name>
    <name type="common">Orbweaver spider</name>
    <name type="synonym">Epeira ventricosa</name>
    <dbReference type="NCBI Taxonomy" id="182803"/>
    <lineage>
        <taxon>Eukaryota</taxon>
        <taxon>Metazoa</taxon>
        <taxon>Ecdysozoa</taxon>
        <taxon>Arthropoda</taxon>
        <taxon>Chelicerata</taxon>
        <taxon>Arachnida</taxon>
        <taxon>Araneae</taxon>
        <taxon>Araneomorphae</taxon>
        <taxon>Entelegynae</taxon>
        <taxon>Araneoidea</taxon>
        <taxon>Araneidae</taxon>
        <taxon>Araneus</taxon>
    </lineage>
</organism>
<gene>
    <name evidence="2" type="ORF">AVEN_127176_1</name>
    <name evidence="1" type="ORF">AVEN_273565_1</name>
</gene>
<protein>
    <submittedName>
        <fullName evidence="2">Uncharacterized protein</fullName>
    </submittedName>
</protein>
<evidence type="ECO:0000313" key="2">
    <source>
        <dbReference type="EMBL" id="GBO04401.1"/>
    </source>
</evidence>